<keyword evidence="3" id="KW-1185">Reference proteome</keyword>
<protein>
    <submittedName>
        <fullName evidence="2">Aldo/keto reductase</fullName>
    </submittedName>
</protein>
<evidence type="ECO:0000313" key="2">
    <source>
        <dbReference type="EMBL" id="AYC29338.1"/>
    </source>
</evidence>
<dbReference type="CDD" id="cd19086">
    <property type="entry name" value="AKR_AKR11C1"/>
    <property type="match status" value="1"/>
</dbReference>
<dbReference type="InterPro" id="IPR036812">
    <property type="entry name" value="NAD(P)_OxRdtase_dom_sf"/>
</dbReference>
<organism evidence="2 3">
    <name type="scientific">Paenisporosarcina cavernae</name>
    <dbReference type="NCBI Taxonomy" id="2320858"/>
    <lineage>
        <taxon>Bacteria</taxon>
        <taxon>Bacillati</taxon>
        <taxon>Bacillota</taxon>
        <taxon>Bacilli</taxon>
        <taxon>Bacillales</taxon>
        <taxon>Caryophanaceae</taxon>
        <taxon>Paenisporosarcina</taxon>
    </lineage>
</organism>
<dbReference type="GO" id="GO:0016491">
    <property type="term" value="F:oxidoreductase activity"/>
    <property type="evidence" value="ECO:0007669"/>
    <property type="project" value="InterPro"/>
</dbReference>
<dbReference type="KEGG" id="paek:D3873_05365"/>
<dbReference type="SUPFAM" id="SSF51430">
    <property type="entry name" value="NAD(P)-linked oxidoreductase"/>
    <property type="match status" value="1"/>
</dbReference>
<dbReference type="PRINTS" id="PR00069">
    <property type="entry name" value="ALDKETRDTASE"/>
</dbReference>
<dbReference type="Gene3D" id="3.20.20.100">
    <property type="entry name" value="NADP-dependent oxidoreductase domain"/>
    <property type="match status" value="1"/>
</dbReference>
<reference evidence="3" key="1">
    <citation type="submission" date="2018-09" db="EMBL/GenBank/DDBJ databases">
        <authorList>
            <person name="Zhu H."/>
        </authorList>
    </citation>
    <scope>NUCLEOTIDE SEQUENCE [LARGE SCALE GENOMIC DNA]</scope>
    <source>
        <strain evidence="3">K2R23-3</strain>
    </source>
</reference>
<dbReference type="InterPro" id="IPR023210">
    <property type="entry name" value="NADP_OxRdtase_dom"/>
</dbReference>
<dbReference type="PANTHER" id="PTHR43312">
    <property type="entry name" value="D-THREO-ALDOSE 1-DEHYDROGENASE"/>
    <property type="match status" value="1"/>
</dbReference>
<feature type="domain" description="NADP-dependent oxidoreductase" evidence="1">
    <location>
        <begin position="15"/>
        <end position="206"/>
    </location>
</feature>
<name>A0A385YUI0_9BACL</name>
<dbReference type="InterPro" id="IPR020471">
    <property type="entry name" value="AKR"/>
</dbReference>
<dbReference type="EMBL" id="CP032418">
    <property type="protein sequence ID" value="AYC29338.1"/>
    <property type="molecule type" value="Genomic_DNA"/>
</dbReference>
<evidence type="ECO:0000259" key="1">
    <source>
        <dbReference type="Pfam" id="PF00248"/>
    </source>
</evidence>
<dbReference type="Pfam" id="PF00248">
    <property type="entry name" value="Aldo_ket_red"/>
    <property type="match status" value="1"/>
</dbReference>
<gene>
    <name evidence="2" type="ORF">D3873_05365</name>
</gene>
<sequence length="270" mass="30516">MKTRQLGKSSLQVTELGFGCMSLPTNVTDAHEILDSAYEGGIRYFDTADLYDKGKNEEIVGSWLQGKRKEIILSTKVGNVWNKDGETWHFDSSPQHIREGVFKSLTRLKTDYIDLYQLHGGTMEDNLEEVVHTMEALKKEGVILEYGISSIRPNVIKRFITDSSAVSVMMQLSLKDRRPEEWLPLLAKEEVNVIARGPLSKGELTASPELYASAFRYILSFPEVSTALVGASHVKQIEESLKAYSTPINDHVFQSILAQYPLDTYEEHRE</sequence>
<dbReference type="RefSeq" id="WP_119883078.1">
    <property type="nucleotide sequence ID" value="NZ_CP032418.1"/>
</dbReference>
<proteinExistence type="predicted"/>
<dbReference type="Proteomes" id="UP000265725">
    <property type="component" value="Chromosome"/>
</dbReference>
<accession>A0A385YUI0</accession>
<dbReference type="InterPro" id="IPR053135">
    <property type="entry name" value="AKR2_Oxidoreductase"/>
</dbReference>
<evidence type="ECO:0000313" key="3">
    <source>
        <dbReference type="Proteomes" id="UP000265725"/>
    </source>
</evidence>
<dbReference type="PANTHER" id="PTHR43312:SF1">
    <property type="entry name" value="NADP-DEPENDENT OXIDOREDUCTASE DOMAIN-CONTAINING PROTEIN"/>
    <property type="match status" value="1"/>
</dbReference>
<dbReference type="OrthoDB" id="9773828at2"/>
<dbReference type="AlphaFoldDB" id="A0A385YUI0"/>